<dbReference type="OrthoDB" id="4280289at2"/>
<dbReference type="Gene3D" id="3.40.50.150">
    <property type="entry name" value="Vaccinia Virus protein VP39"/>
    <property type="match status" value="1"/>
</dbReference>
<dbReference type="PANTHER" id="PTHR33841:SF1">
    <property type="entry name" value="DNA METHYLTRANSFERASE A"/>
    <property type="match status" value="1"/>
</dbReference>
<evidence type="ECO:0000313" key="7">
    <source>
        <dbReference type="EMBL" id="SDQ67333.1"/>
    </source>
</evidence>
<evidence type="ECO:0000256" key="5">
    <source>
        <dbReference type="ARBA" id="ARBA00047942"/>
    </source>
</evidence>
<evidence type="ECO:0000256" key="4">
    <source>
        <dbReference type="ARBA" id="ARBA00022691"/>
    </source>
</evidence>
<dbReference type="EC" id="2.1.1.72" evidence="1"/>
<sequence length="555" mass="61195">MSAATHGSVKRTGRHFTPPALAAFLAERAAPYLPADRPLRVLDPACGDGELLVAAHAALTARGLTVAETAGCELDPAAAERARRRLAALPGKGTVRAGDFLELAAEYHRFHLIITNPPYVRTQVLGADVASALADRFGLAGRVDLTHPFVTVAARLLHPGGVLALLCSNRFLSTRAGANVRRVLDADFSLREIYDLGDTRLFTASVLPAVVIAVRAPDRTDAPPPRFTRVYETARRAEPAAGTGDAVPSRGPLLAEIARGGDRLVRTDSGRSYSIEVGTLVKDGDGPWTLRTEENARWLARLRAGTWRTFGEVARTRVGIKTTADAVFVRDDWESLPPRIRPEDELLLPLLTHETVTPWRVAPGPRTRVLYPYDLHHERRRLLDMDRFPRAMAYLRAHEDRLRGRTYVTRAGRSWFEIWVPQRPALWRPPKIVFPDISEEARFALDTTGAVVNGDCYWISFAGLPSPDVGYLMLAVANSRLGVRFYDTVCGNRLYARRRRWITQYVDRLPLPDPASPASRRAIALARDLCAAADVADSAEAARAHIDAALEDAFR</sequence>
<gene>
    <name evidence="7" type="ORF">SAMN04489764_1630</name>
</gene>
<keyword evidence="4" id="KW-0949">S-adenosyl-L-methionine</keyword>
<keyword evidence="8" id="KW-1185">Reference proteome</keyword>
<accession>A0A1H1CT19</accession>
<dbReference type="RefSeq" id="WP_093258470.1">
    <property type="nucleotide sequence ID" value="NZ_FNKK01000002.1"/>
</dbReference>
<dbReference type="InterPro" id="IPR050953">
    <property type="entry name" value="N4_N6_ade-DNA_methylase"/>
</dbReference>
<keyword evidence="2 7" id="KW-0489">Methyltransferase</keyword>
<evidence type="ECO:0000256" key="3">
    <source>
        <dbReference type="ARBA" id="ARBA00022679"/>
    </source>
</evidence>
<dbReference type="GO" id="GO:0006304">
    <property type="term" value="P:DNA modification"/>
    <property type="evidence" value="ECO:0007669"/>
    <property type="project" value="InterPro"/>
</dbReference>
<feature type="domain" description="Type II methyltransferase M.TaqI-like" evidence="6">
    <location>
        <begin position="103"/>
        <end position="202"/>
    </location>
</feature>
<evidence type="ECO:0000256" key="2">
    <source>
        <dbReference type="ARBA" id="ARBA00022603"/>
    </source>
</evidence>
<dbReference type="PROSITE" id="PS00092">
    <property type="entry name" value="N6_MTASE"/>
    <property type="match status" value="1"/>
</dbReference>
<dbReference type="PANTHER" id="PTHR33841">
    <property type="entry name" value="DNA METHYLTRANSFERASE YEEA-RELATED"/>
    <property type="match status" value="1"/>
</dbReference>
<dbReference type="CDD" id="cd02440">
    <property type="entry name" value="AdoMet_MTases"/>
    <property type="match status" value="1"/>
</dbReference>
<dbReference type="SUPFAM" id="SSF53335">
    <property type="entry name" value="S-adenosyl-L-methionine-dependent methyltransferases"/>
    <property type="match status" value="1"/>
</dbReference>
<dbReference type="GO" id="GO:0009007">
    <property type="term" value="F:site-specific DNA-methyltransferase (adenine-specific) activity"/>
    <property type="evidence" value="ECO:0007669"/>
    <property type="project" value="UniProtKB-EC"/>
</dbReference>
<evidence type="ECO:0000259" key="6">
    <source>
        <dbReference type="Pfam" id="PF07669"/>
    </source>
</evidence>
<dbReference type="EMBL" id="FNKK01000002">
    <property type="protein sequence ID" value="SDQ67333.1"/>
    <property type="molecule type" value="Genomic_DNA"/>
</dbReference>
<dbReference type="Proteomes" id="UP000217103">
    <property type="component" value="Unassembled WGS sequence"/>
</dbReference>
<dbReference type="STRING" id="35622.SAMN04489764_1630"/>
<dbReference type="GO" id="GO:0003676">
    <property type="term" value="F:nucleic acid binding"/>
    <property type="evidence" value="ECO:0007669"/>
    <property type="project" value="InterPro"/>
</dbReference>
<dbReference type="PRINTS" id="PR00507">
    <property type="entry name" value="N12N6MTFRASE"/>
</dbReference>
<name>A0A1H1CT19_9ACTN</name>
<dbReference type="AlphaFoldDB" id="A0A1H1CT19"/>
<proteinExistence type="predicted"/>
<organism evidence="7 8">
    <name type="scientific">Thermostaphylospora chromogena</name>
    <dbReference type="NCBI Taxonomy" id="35622"/>
    <lineage>
        <taxon>Bacteria</taxon>
        <taxon>Bacillati</taxon>
        <taxon>Actinomycetota</taxon>
        <taxon>Actinomycetes</taxon>
        <taxon>Streptosporangiales</taxon>
        <taxon>Thermomonosporaceae</taxon>
        <taxon>Thermostaphylospora</taxon>
    </lineage>
</organism>
<dbReference type="InterPro" id="IPR002052">
    <property type="entry name" value="DNA_methylase_N6_adenine_CS"/>
</dbReference>
<dbReference type="Pfam" id="PF07669">
    <property type="entry name" value="Eco57I"/>
    <property type="match status" value="1"/>
</dbReference>
<dbReference type="InterPro" id="IPR029063">
    <property type="entry name" value="SAM-dependent_MTases_sf"/>
</dbReference>
<keyword evidence="3 7" id="KW-0808">Transferase</keyword>
<dbReference type="GO" id="GO:0032259">
    <property type="term" value="P:methylation"/>
    <property type="evidence" value="ECO:0007669"/>
    <property type="project" value="UniProtKB-KW"/>
</dbReference>
<evidence type="ECO:0000313" key="8">
    <source>
        <dbReference type="Proteomes" id="UP000217103"/>
    </source>
</evidence>
<reference evidence="7 8" key="1">
    <citation type="submission" date="2016-10" db="EMBL/GenBank/DDBJ databases">
        <authorList>
            <person name="de Groot N.N."/>
        </authorList>
    </citation>
    <scope>NUCLEOTIDE SEQUENCE [LARGE SCALE GENOMIC DNA]</scope>
    <source>
        <strain evidence="7 8">DSM 43794</strain>
    </source>
</reference>
<dbReference type="InterPro" id="IPR011639">
    <property type="entry name" value="MethylTrfase_TaqI-like_dom"/>
</dbReference>
<protein>
    <recommendedName>
        <fullName evidence="1">site-specific DNA-methyltransferase (adenine-specific)</fullName>
        <ecNumber evidence="1">2.1.1.72</ecNumber>
    </recommendedName>
</protein>
<comment type="catalytic activity">
    <reaction evidence="5">
        <text>a 2'-deoxyadenosine in DNA + S-adenosyl-L-methionine = an N(6)-methyl-2'-deoxyadenosine in DNA + S-adenosyl-L-homocysteine + H(+)</text>
        <dbReference type="Rhea" id="RHEA:15197"/>
        <dbReference type="Rhea" id="RHEA-COMP:12418"/>
        <dbReference type="Rhea" id="RHEA-COMP:12419"/>
        <dbReference type="ChEBI" id="CHEBI:15378"/>
        <dbReference type="ChEBI" id="CHEBI:57856"/>
        <dbReference type="ChEBI" id="CHEBI:59789"/>
        <dbReference type="ChEBI" id="CHEBI:90615"/>
        <dbReference type="ChEBI" id="CHEBI:90616"/>
        <dbReference type="EC" id="2.1.1.72"/>
    </reaction>
</comment>
<evidence type="ECO:0000256" key="1">
    <source>
        <dbReference type="ARBA" id="ARBA00011900"/>
    </source>
</evidence>